<dbReference type="InterPro" id="IPR009922">
    <property type="entry name" value="DUF1457"/>
</dbReference>
<dbReference type="Pfam" id="PF07310">
    <property type="entry name" value="PAS_5"/>
    <property type="match status" value="1"/>
</dbReference>
<dbReference type="AlphaFoldDB" id="A0AA52HAN0"/>
<reference evidence="1" key="1">
    <citation type="submission" date="2023-04" db="EMBL/GenBank/DDBJ databases">
        <title>Complete genome sequence of Temperatibacter marinus.</title>
        <authorList>
            <person name="Rong J.-C."/>
            <person name="Yi M.-L."/>
            <person name="Zhao Q."/>
        </authorList>
    </citation>
    <scope>NUCLEOTIDE SEQUENCE</scope>
    <source>
        <strain evidence="1">NBRC 110045</strain>
    </source>
</reference>
<accession>A0AA52HAN0</accession>
<dbReference type="Proteomes" id="UP001268683">
    <property type="component" value="Chromosome"/>
</dbReference>
<dbReference type="EMBL" id="CP123872">
    <property type="protein sequence ID" value="WND03772.1"/>
    <property type="molecule type" value="Genomic_DNA"/>
</dbReference>
<protein>
    <submittedName>
        <fullName evidence="1">PAS domain-containing protein</fullName>
    </submittedName>
</protein>
<dbReference type="RefSeq" id="WP_310799626.1">
    <property type="nucleotide sequence ID" value="NZ_CP123872.1"/>
</dbReference>
<evidence type="ECO:0000313" key="2">
    <source>
        <dbReference type="Proteomes" id="UP001268683"/>
    </source>
</evidence>
<keyword evidence="2" id="KW-1185">Reference proteome</keyword>
<organism evidence="1 2">
    <name type="scientific">Temperatibacter marinus</name>
    <dbReference type="NCBI Taxonomy" id="1456591"/>
    <lineage>
        <taxon>Bacteria</taxon>
        <taxon>Pseudomonadati</taxon>
        <taxon>Pseudomonadota</taxon>
        <taxon>Alphaproteobacteria</taxon>
        <taxon>Kordiimonadales</taxon>
        <taxon>Temperatibacteraceae</taxon>
        <taxon>Temperatibacter</taxon>
    </lineage>
</organism>
<proteinExistence type="predicted"/>
<evidence type="ECO:0000313" key="1">
    <source>
        <dbReference type="EMBL" id="WND03772.1"/>
    </source>
</evidence>
<gene>
    <name evidence="1" type="ORF">QGN29_05205</name>
</gene>
<dbReference type="KEGG" id="tmk:QGN29_05205"/>
<sequence length="190" mass="21467">MGDVATIVRSWHDKINEKDLPCRSTFSPMKMGRFLGYTYILEQNDEGIFFRLAGSDLETIWGQSLASENITALLSSIESYNIYHGLIKYAFDQKIGLIFTGLLKDKHSNFRSIEEVVLPYDKKGRTEMIGVQFVGNGKSGLTSFSENAYIITNIKMIVPSGMQETRALPLELEDLIKSRSIPIEIAEKEM</sequence>
<name>A0AA52HAN0_9PROT</name>